<keyword evidence="3" id="KW-1185">Reference proteome</keyword>
<name>A0A6L6YP94_9BURK</name>
<dbReference type="EMBL" id="WSRP01000027">
    <property type="protein sequence ID" value="MVX57321.1"/>
    <property type="molecule type" value="Genomic_DNA"/>
</dbReference>
<gene>
    <name evidence="2" type="ORF">E5987_08920</name>
</gene>
<keyword evidence="1" id="KW-1133">Transmembrane helix</keyword>
<keyword evidence="1" id="KW-0472">Membrane</keyword>
<evidence type="ECO:0000256" key="1">
    <source>
        <dbReference type="SAM" id="Phobius"/>
    </source>
</evidence>
<accession>A0A6L6YP94</accession>
<comment type="caution">
    <text evidence="2">The sequence shown here is derived from an EMBL/GenBank/DDBJ whole genome shotgun (WGS) entry which is preliminary data.</text>
</comment>
<proteinExistence type="predicted"/>
<feature type="transmembrane region" description="Helical" evidence="1">
    <location>
        <begin position="281"/>
        <end position="296"/>
    </location>
</feature>
<organism evidence="2 3">
    <name type="scientific">Parasutterella muris</name>
    <dbReference type="NCBI Taxonomy" id="2565572"/>
    <lineage>
        <taxon>Bacteria</taxon>
        <taxon>Pseudomonadati</taxon>
        <taxon>Pseudomonadota</taxon>
        <taxon>Betaproteobacteria</taxon>
        <taxon>Burkholderiales</taxon>
        <taxon>Sutterellaceae</taxon>
        <taxon>Parasutterella</taxon>
    </lineage>
</organism>
<sequence>MSELAQAHAQGTDAIKLHGRKQIEIKQKIRIAAQSKKLKYRVDNFFIFPGALQITENNFKKEEFKRNLKCYLSLSETSPSLETLFDELSEPLQSCSDINQLSTAYKRFGLRFKSALQERCRALMGTSELTADEVDDFLRTVGQLLEEFRKVKSSQTHDKDVGHLLDCLDEFLTVETAFCLRDLSAVFVGENRTKILSHWRDVEDYRQMHFPYEIPEGESKESAFLLRWSHLKKFVHSCLYLDIRYKAGAPLLTHSIYGSAAALSMLFATIVAFFYQDLYGSLSRNLFFALVIAYIFKDRFKEIFRDWLSNVIFRRWIPDRRLFIFMNNQRVGSAKENFGFVRSEELPLRAEDLIRDASRRFELSAFRPDSVFRYSREVSLSVSELPQQTCLIDIVRFNISEFLHNLGAKSEELPFFSEDGKSPKGEKLYNIYLLRIFSCAGRMDSEVIRITVNAKSVRRISIVKAYEVGNSVIENRGKFIYT</sequence>
<protein>
    <submittedName>
        <fullName evidence="2">Uncharacterized protein</fullName>
    </submittedName>
</protein>
<dbReference type="Proteomes" id="UP000472580">
    <property type="component" value="Unassembled WGS sequence"/>
</dbReference>
<dbReference type="OrthoDB" id="366465at2"/>
<evidence type="ECO:0000313" key="3">
    <source>
        <dbReference type="Proteomes" id="UP000472580"/>
    </source>
</evidence>
<reference evidence="2 3" key="1">
    <citation type="submission" date="2019-12" db="EMBL/GenBank/DDBJ databases">
        <title>Microbes associate with the intestines of laboratory mice.</title>
        <authorList>
            <person name="Navarre W."/>
            <person name="Wong E."/>
        </authorList>
    </citation>
    <scope>NUCLEOTIDE SEQUENCE [LARGE SCALE GENOMIC DNA]</scope>
    <source>
        <strain evidence="2 3">NM82_D38</strain>
    </source>
</reference>
<feature type="transmembrane region" description="Helical" evidence="1">
    <location>
        <begin position="256"/>
        <end position="275"/>
    </location>
</feature>
<dbReference type="RefSeq" id="WP_160335746.1">
    <property type="nucleotide sequence ID" value="NZ_WSRP01000027.1"/>
</dbReference>
<keyword evidence="1" id="KW-0812">Transmembrane</keyword>
<dbReference type="AlphaFoldDB" id="A0A6L6YP94"/>
<evidence type="ECO:0000313" key="2">
    <source>
        <dbReference type="EMBL" id="MVX57321.1"/>
    </source>
</evidence>